<feature type="region of interest" description="Disordered" evidence="1">
    <location>
        <begin position="35"/>
        <end position="57"/>
    </location>
</feature>
<proteinExistence type="predicted"/>
<name>A0ABT6AF84_9ACTN</name>
<dbReference type="EMBL" id="JARJBB010000066">
    <property type="protein sequence ID" value="MDF3303308.1"/>
    <property type="molecule type" value="Genomic_DNA"/>
</dbReference>
<feature type="compositionally biased region" description="Basic and acidic residues" evidence="1">
    <location>
        <begin position="35"/>
        <end position="44"/>
    </location>
</feature>
<accession>A0ABT6AF84</accession>
<reference evidence="2 3" key="1">
    <citation type="submission" date="2023-03" db="EMBL/GenBank/DDBJ databases">
        <title>Draft genome sequence of Streptomyces sp. K1PA1 isolated from peat swamp forest in Thailand.</title>
        <authorList>
            <person name="Klaysubun C."/>
            <person name="Duangmal K."/>
        </authorList>
    </citation>
    <scope>NUCLEOTIDE SEQUENCE [LARGE SCALE GENOMIC DNA]</scope>
    <source>
        <strain evidence="2 3">K1PA1</strain>
    </source>
</reference>
<organism evidence="2 3">
    <name type="scientific">Streptomyces tropicalis</name>
    <dbReference type="NCBI Taxonomy" id="3034234"/>
    <lineage>
        <taxon>Bacteria</taxon>
        <taxon>Bacillati</taxon>
        <taxon>Actinomycetota</taxon>
        <taxon>Actinomycetes</taxon>
        <taxon>Kitasatosporales</taxon>
        <taxon>Streptomycetaceae</taxon>
        <taxon>Streptomyces</taxon>
    </lineage>
</organism>
<protein>
    <submittedName>
        <fullName evidence="2">Uncharacterized protein</fullName>
    </submittedName>
</protein>
<keyword evidence="3" id="KW-1185">Reference proteome</keyword>
<dbReference type="Proteomes" id="UP001221150">
    <property type="component" value="Unassembled WGS sequence"/>
</dbReference>
<gene>
    <name evidence="2" type="ORF">P3H78_32830</name>
</gene>
<evidence type="ECO:0000256" key="1">
    <source>
        <dbReference type="SAM" id="MobiDB-lite"/>
    </source>
</evidence>
<sequence>MPQYSYQPAPGLPIKTTTFGGTAEEFAQALAEDCRGDHGVEPEVRVWTGPRPPTTTT</sequence>
<comment type="caution">
    <text evidence="2">The sequence shown here is derived from an EMBL/GenBank/DDBJ whole genome shotgun (WGS) entry which is preliminary data.</text>
</comment>
<evidence type="ECO:0000313" key="3">
    <source>
        <dbReference type="Proteomes" id="UP001221150"/>
    </source>
</evidence>
<evidence type="ECO:0000313" key="2">
    <source>
        <dbReference type="EMBL" id="MDF3303308.1"/>
    </source>
</evidence>
<dbReference type="RefSeq" id="WP_276112833.1">
    <property type="nucleotide sequence ID" value="NZ_JARJBB010000066.1"/>
</dbReference>